<dbReference type="Proteomes" id="UP000823982">
    <property type="component" value="Unassembled WGS sequence"/>
</dbReference>
<reference evidence="1" key="2">
    <citation type="journal article" date="2021" name="PeerJ">
        <title>Extensive microbial diversity within the chicken gut microbiome revealed by metagenomics and culture.</title>
        <authorList>
            <person name="Gilroy R."/>
            <person name="Ravi A."/>
            <person name="Getino M."/>
            <person name="Pursley I."/>
            <person name="Horton D.L."/>
            <person name="Alikhan N.F."/>
            <person name="Baker D."/>
            <person name="Gharbi K."/>
            <person name="Hall N."/>
            <person name="Watson M."/>
            <person name="Adriaenssens E.M."/>
            <person name="Foster-Nyarko E."/>
            <person name="Jarju S."/>
            <person name="Secka A."/>
            <person name="Antonio M."/>
            <person name="Oren A."/>
            <person name="Chaudhuri R.R."/>
            <person name="La Ragione R."/>
            <person name="Hildebrand F."/>
            <person name="Pallen M.J."/>
        </authorList>
    </citation>
    <scope>NUCLEOTIDE SEQUENCE</scope>
    <source>
        <strain evidence="1">CHK157-1446</strain>
    </source>
</reference>
<dbReference type="EMBL" id="DVIR01000030">
    <property type="protein sequence ID" value="HIS24319.1"/>
    <property type="molecule type" value="Genomic_DNA"/>
</dbReference>
<accession>A0A9D1EN80</accession>
<evidence type="ECO:0000313" key="1">
    <source>
        <dbReference type="EMBL" id="HIS24319.1"/>
    </source>
</evidence>
<organism evidence="1 2">
    <name type="scientific">Candidatus Faeciplasma gallinarum</name>
    <dbReference type="NCBI Taxonomy" id="2840799"/>
    <lineage>
        <taxon>Bacteria</taxon>
        <taxon>Bacillati</taxon>
        <taxon>Bacillota</taxon>
        <taxon>Clostridia</taxon>
        <taxon>Eubacteriales</taxon>
        <taxon>Oscillospiraceae</taxon>
        <taxon>Oscillospiraceae incertae sedis</taxon>
        <taxon>Candidatus Faeciplasma</taxon>
    </lineage>
</organism>
<gene>
    <name evidence="1" type="ORF">IAD01_02825</name>
</gene>
<proteinExistence type="predicted"/>
<protein>
    <recommendedName>
        <fullName evidence="3">AlgX/AlgJ SGNH hydrolase-like domain-containing protein</fullName>
    </recommendedName>
</protein>
<sequence length="367" mass="41835">MKSEKIRNIVTTVLFCGFLLLFFAWGLLKPDDALSSSERRPLEQFPELSAQTVLSGEFMEKFEDYSVDQFPLRDDFRTLKSITQFYVLAQKDNNGVYLADGHASKLEYPLNEESVEYAAQRLGYIYETYLKDAGITPYLCIIPDKNCFMAQENGYPSIDFDELEALMLENTEFAEYIDIYDLLELGDYYTTDIHWRQDKIVDVAQRLAQAMGVPFEGDFDKVVLDIPFYGVYYGQSALPLKPDELSYLTNAAIEGAHAFDYETNSDMPVYSMELAGGRDPYEMFLGGSKSLITIENPDALSDKELIIFRDSFGSSLTPLLIESYSKITVIDIRYIMSSNLGMFVDFDNQDVLFMYSLPVLNNSSTLK</sequence>
<comment type="caution">
    <text evidence="1">The sequence shown here is derived from an EMBL/GenBank/DDBJ whole genome shotgun (WGS) entry which is preliminary data.</text>
</comment>
<evidence type="ECO:0008006" key="3">
    <source>
        <dbReference type="Google" id="ProtNLM"/>
    </source>
</evidence>
<reference evidence="1" key="1">
    <citation type="submission" date="2020-10" db="EMBL/GenBank/DDBJ databases">
        <authorList>
            <person name="Gilroy R."/>
        </authorList>
    </citation>
    <scope>NUCLEOTIDE SEQUENCE</scope>
    <source>
        <strain evidence="1">CHK157-1446</strain>
    </source>
</reference>
<name>A0A9D1EN80_9FIRM</name>
<evidence type="ECO:0000313" key="2">
    <source>
        <dbReference type="Proteomes" id="UP000823982"/>
    </source>
</evidence>
<dbReference type="AlphaFoldDB" id="A0A9D1EN80"/>